<dbReference type="Proteomes" id="UP001187343">
    <property type="component" value="Unassembled WGS sequence"/>
</dbReference>
<dbReference type="InterPro" id="IPR036638">
    <property type="entry name" value="HLH_DNA-bd_sf"/>
</dbReference>
<dbReference type="GO" id="GO:0000981">
    <property type="term" value="F:DNA-binding transcription factor activity, RNA polymerase II-specific"/>
    <property type="evidence" value="ECO:0007669"/>
    <property type="project" value="TreeGrafter"/>
</dbReference>
<dbReference type="GO" id="GO:0001707">
    <property type="term" value="P:mesoderm formation"/>
    <property type="evidence" value="ECO:0007669"/>
    <property type="project" value="TreeGrafter"/>
</dbReference>
<protein>
    <recommendedName>
        <fullName evidence="9">BHLH domain-containing protein</fullName>
    </recommendedName>
</protein>
<keyword evidence="2" id="KW-0217">Developmental protein</keyword>
<evidence type="ECO:0000256" key="1">
    <source>
        <dbReference type="ARBA" id="ARBA00004123"/>
    </source>
</evidence>
<dbReference type="FunFam" id="4.10.280.10:FF:000047">
    <property type="entry name" value="mesoderm posterior protein 1"/>
    <property type="match status" value="1"/>
</dbReference>
<evidence type="ECO:0000256" key="5">
    <source>
        <dbReference type="ARBA" id="ARBA00023125"/>
    </source>
</evidence>
<sequence length="286" mass="32199">MATVSLQRCHLAPLSPTYKPLALCPAFIHPQSHNMERSSHSQQKQWSCSSSESEFYSVSSPDTISPDPSVDQGFSPSHQAQPACSKSVKPAGAVKRKRRLRLKNPSEQRQNASEKEKLRMRDLTKALHHLRTYLPPSVAPVGQTLTKIETLRLTIRYISFLSAQLGLSEEELSHRKNSMNSSSCSYSPEITGYFQCRSMAGDWVEQGQSYGHYDGHYEGCSGLTRQCDEINMDQYGGSSQQHSTEQNFSANIDSFLQSQQCAQITQTYQVYGRNFGYHLVPQAYWS</sequence>
<evidence type="ECO:0000313" key="10">
    <source>
        <dbReference type="EMBL" id="KAK2913415.1"/>
    </source>
</evidence>
<dbReference type="CDD" id="cd18938">
    <property type="entry name" value="bHLH_TS_Mesp"/>
    <property type="match status" value="1"/>
</dbReference>
<evidence type="ECO:0000259" key="9">
    <source>
        <dbReference type="PROSITE" id="PS50888"/>
    </source>
</evidence>
<dbReference type="Gene3D" id="4.10.280.10">
    <property type="entry name" value="Helix-loop-helix DNA-binding domain"/>
    <property type="match status" value="1"/>
</dbReference>
<dbReference type="SMART" id="SM00353">
    <property type="entry name" value="HLH"/>
    <property type="match status" value="1"/>
</dbReference>
<organism evidence="10 11">
    <name type="scientific">Cirrhinus molitorella</name>
    <name type="common">mud carp</name>
    <dbReference type="NCBI Taxonomy" id="172907"/>
    <lineage>
        <taxon>Eukaryota</taxon>
        <taxon>Metazoa</taxon>
        <taxon>Chordata</taxon>
        <taxon>Craniata</taxon>
        <taxon>Vertebrata</taxon>
        <taxon>Euteleostomi</taxon>
        <taxon>Actinopterygii</taxon>
        <taxon>Neopterygii</taxon>
        <taxon>Teleostei</taxon>
        <taxon>Ostariophysi</taxon>
        <taxon>Cypriniformes</taxon>
        <taxon>Cyprinidae</taxon>
        <taxon>Labeoninae</taxon>
        <taxon>Labeonini</taxon>
        <taxon>Cirrhinus</taxon>
    </lineage>
</organism>
<keyword evidence="3" id="KW-0914">Notch signaling pathway</keyword>
<keyword evidence="7" id="KW-0539">Nucleus</keyword>
<dbReference type="GO" id="GO:0007219">
    <property type="term" value="P:Notch signaling pathway"/>
    <property type="evidence" value="ECO:0007669"/>
    <property type="project" value="UniProtKB-KW"/>
</dbReference>
<feature type="domain" description="BHLH" evidence="9">
    <location>
        <begin position="107"/>
        <end position="161"/>
    </location>
</feature>
<dbReference type="PANTHER" id="PTHR20937:SF18">
    <property type="entry name" value="BHLH TRANSCRIPTION FACTOR MESP-B-RELATED"/>
    <property type="match status" value="1"/>
</dbReference>
<dbReference type="AlphaFoldDB" id="A0AA88QGD2"/>
<proteinExistence type="predicted"/>
<dbReference type="GO" id="GO:0032525">
    <property type="term" value="P:somite rostral/caudal axis specification"/>
    <property type="evidence" value="ECO:0007669"/>
    <property type="project" value="TreeGrafter"/>
</dbReference>
<evidence type="ECO:0000256" key="2">
    <source>
        <dbReference type="ARBA" id="ARBA00022473"/>
    </source>
</evidence>
<evidence type="ECO:0000256" key="4">
    <source>
        <dbReference type="ARBA" id="ARBA00023015"/>
    </source>
</evidence>
<evidence type="ECO:0000256" key="7">
    <source>
        <dbReference type="ARBA" id="ARBA00023242"/>
    </source>
</evidence>
<dbReference type="GO" id="GO:0000978">
    <property type="term" value="F:RNA polymerase II cis-regulatory region sequence-specific DNA binding"/>
    <property type="evidence" value="ECO:0007669"/>
    <property type="project" value="TreeGrafter"/>
</dbReference>
<dbReference type="GO" id="GO:0005634">
    <property type="term" value="C:nucleus"/>
    <property type="evidence" value="ECO:0007669"/>
    <property type="project" value="UniProtKB-SubCell"/>
</dbReference>
<gene>
    <name evidence="10" type="ORF">Q8A67_001814</name>
</gene>
<keyword evidence="4" id="KW-0805">Transcription regulation</keyword>
<evidence type="ECO:0000256" key="3">
    <source>
        <dbReference type="ARBA" id="ARBA00022976"/>
    </source>
</evidence>
<keyword evidence="6" id="KW-0804">Transcription</keyword>
<dbReference type="SUPFAM" id="SSF47459">
    <property type="entry name" value="HLH, helix-loop-helix DNA-binding domain"/>
    <property type="match status" value="1"/>
</dbReference>
<evidence type="ECO:0000256" key="8">
    <source>
        <dbReference type="SAM" id="MobiDB-lite"/>
    </source>
</evidence>
<keyword evidence="5" id="KW-0238">DNA-binding</keyword>
<dbReference type="Pfam" id="PF00010">
    <property type="entry name" value="HLH"/>
    <property type="match status" value="1"/>
</dbReference>
<keyword evidence="11" id="KW-1185">Reference proteome</keyword>
<name>A0AA88QGD2_9TELE</name>
<feature type="region of interest" description="Disordered" evidence="8">
    <location>
        <begin position="57"/>
        <end position="117"/>
    </location>
</feature>
<dbReference type="InterPro" id="IPR040259">
    <property type="entry name" value="Mesogenin/MesP"/>
</dbReference>
<comment type="caution">
    <text evidence="10">The sequence shown here is derived from an EMBL/GenBank/DDBJ whole genome shotgun (WGS) entry which is preliminary data.</text>
</comment>
<reference evidence="10" key="1">
    <citation type="submission" date="2023-08" db="EMBL/GenBank/DDBJ databases">
        <title>Chromosome-level Genome Assembly of mud carp (Cirrhinus molitorella).</title>
        <authorList>
            <person name="Liu H."/>
        </authorList>
    </citation>
    <scope>NUCLEOTIDE SEQUENCE</scope>
    <source>
        <strain evidence="10">Prfri</strain>
        <tissue evidence="10">Muscle</tissue>
    </source>
</reference>
<feature type="compositionally biased region" description="Polar residues" evidence="8">
    <location>
        <begin position="72"/>
        <end position="84"/>
    </location>
</feature>
<dbReference type="InterPro" id="IPR011598">
    <property type="entry name" value="bHLH_dom"/>
</dbReference>
<dbReference type="PROSITE" id="PS50888">
    <property type="entry name" value="BHLH"/>
    <property type="match status" value="1"/>
</dbReference>
<dbReference type="EMBL" id="JAUYZG010000002">
    <property type="protein sequence ID" value="KAK2913415.1"/>
    <property type="molecule type" value="Genomic_DNA"/>
</dbReference>
<comment type="subcellular location">
    <subcellularLocation>
        <location evidence="1">Nucleus</location>
    </subcellularLocation>
</comment>
<dbReference type="PANTHER" id="PTHR20937">
    <property type="entry name" value="IP14615P"/>
    <property type="match status" value="1"/>
</dbReference>
<accession>A0AA88QGD2</accession>
<dbReference type="GO" id="GO:0046983">
    <property type="term" value="F:protein dimerization activity"/>
    <property type="evidence" value="ECO:0007669"/>
    <property type="project" value="InterPro"/>
</dbReference>
<evidence type="ECO:0000313" key="11">
    <source>
        <dbReference type="Proteomes" id="UP001187343"/>
    </source>
</evidence>
<evidence type="ECO:0000256" key="6">
    <source>
        <dbReference type="ARBA" id="ARBA00023163"/>
    </source>
</evidence>
<dbReference type="GO" id="GO:0003007">
    <property type="term" value="P:heart morphogenesis"/>
    <property type="evidence" value="ECO:0007669"/>
    <property type="project" value="TreeGrafter"/>
</dbReference>